<dbReference type="EMBL" id="BAAALF010000017">
    <property type="protein sequence ID" value="GAA1226072.1"/>
    <property type="molecule type" value="Genomic_DNA"/>
</dbReference>
<dbReference type="Proteomes" id="UP001500037">
    <property type="component" value="Unassembled WGS sequence"/>
</dbReference>
<evidence type="ECO:0000256" key="5">
    <source>
        <dbReference type="SAM" id="SignalP"/>
    </source>
</evidence>
<evidence type="ECO:0000256" key="2">
    <source>
        <dbReference type="ARBA" id="ARBA00022729"/>
    </source>
</evidence>
<dbReference type="GO" id="GO:0016787">
    <property type="term" value="F:hydrolase activity"/>
    <property type="evidence" value="ECO:0007669"/>
    <property type="project" value="UniProtKB-KW"/>
</dbReference>
<feature type="chain" id="PRO_5046771696" evidence="5">
    <location>
        <begin position="23"/>
        <end position="544"/>
    </location>
</feature>
<dbReference type="Pfam" id="PF08386">
    <property type="entry name" value="Abhydrolase_4"/>
    <property type="match status" value="1"/>
</dbReference>
<evidence type="ECO:0000313" key="9">
    <source>
        <dbReference type="Proteomes" id="UP001500037"/>
    </source>
</evidence>
<keyword evidence="9" id="KW-1185">Reference proteome</keyword>
<evidence type="ECO:0000313" key="8">
    <source>
        <dbReference type="EMBL" id="GAA1226072.1"/>
    </source>
</evidence>
<evidence type="ECO:0000259" key="7">
    <source>
        <dbReference type="Pfam" id="PF08386"/>
    </source>
</evidence>
<dbReference type="InterPro" id="IPR000073">
    <property type="entry name" value="AB_hydrolase_1"/>
</dbReference>
<dbReference type="InterPro" id="IPR029058">
    <property type="entry name" value="AB_hydrolase_fold"/>
</dbReference>
<dbReference type="InterPro" id="IPR051601">
    <property type="entry name" value="Serine_prot/Carboxylest_S33"/>
</dbReference>
<dbReference type="PANTHER" id="PTHR43248:SF29">
    <property type="entry name" value="TRIPEPTIDYL AMINOPEPTIDASE"/>
    <property type="match status" value="1"/>
</dbReference>
<evidence type="ECO:0000259" key="6">
    <source>
        <dbReference type="Pfam" id="PF00561"/>
    </source>
</evidence>
<dbReference type="Pfam" id="PF00561">
    <property type="entry name" value="Abhydrolase_1"/>
    <property type="match status" value="1"/>
</dbReference>
<gene>
    <name evidence="8" type="ORF">GCM10009665_15730</name>
</gene>
<comment type="similarity">
    <text evidence="1">Belongs to the peptidase S33 family.</text>
</comment>
<organism evidence="8 9">
    <name type="scientific">Kitasatospora nipponensis</name>
    <dbReference type="NCBI Taxonomy" id="258049"/>
    <lineage>
        <taxon>Bacteria</taxon>
        <taxon>Bacillati</taxon>
        <taxon>Actinomycetota</taxon>
        <taxon>Actinomycetes</taxon>
        <taxon>Kitasatosporales</taxon>
        <taxon>Streptomycetaceae</taxon>
        <taxon>Kitasatospora</taxon>
    </lineage>
</organism>
<evidence type="ECO:0000256" key="4">
    <source>
        <dbReference type="SAM" id="MobiDB-lite"/>
    </source>
</evidence>
<name>A0ABN1VWY3_9ACTN</name>
<dbReference type="InterPro" id="IPR013595">
    <property type="entry name" value="Pept_S33_TAP-like_C"/>
</dbReference>
<accession>A0ABN1VWY3</accession>
<reference evidence="8 9" key="1">
    <citation type="journal article" date="2019" name="Int. J. Syst. Evol. Microbiol.">
        <title>The Global Catalogue of Microorganisms (GCM) 10K type strain sequencing project: providing services to taxonomists for standard genome sequencing and annotation.</title>
        <authorList>
            <consortium name="The Broad Institute Genomics Platform"/>
            <consortium name="The Broad Institute Genome Sequencing Center for Infectious Disease"/>
            <person name="Wu L."/>
            <person name="Ma J."/>
        </authorList>
    </citation>
    <scope>NUCLEOTIDE SEQUENCE [LARGE SCALE GENOMIC DNA]</scope>
    <source>
        <strain evidence="8 9">JCM 13004</strain>
    </source>
</reference>
<keyword evidence="3 8" id="KW-0378">Hydrolase</keyword>
<feature type="domain" description="Peptidase S33 tripeptidyl aminopeptidase-like C-terminal" evidence="7">
    <location>
        <begin position="427"/>
        <end position="529"/>
    </location>
</feature>
<feature type="region of interest" description="Disordered" evidence="4">
    <location>
        <begin position="19"/>
        <end position="41"/>
    </location>
</feature>
<feature type="domain" description="AB hydrolase-1" evidence="6">
    <location>
        <begin position="92"/>
        <end position="280"/>
    </location>
</feature>
<evidence type="ECO:0000256" key="1">
    <source>
        <dbReference type="ARBA" id="ARBA00010088"/>
    </source>
</evidence>
<feature type="compositionally biased region" description="Low complexity" evidence="4">
    <location>
        <begin position="19"/>
        <end position="33"/>
    </location>
</feature>
<proteinExistence type="inferred from homology"/>
<dbReference type="SUPFAM" id="SSF53474">
    <property type="entry name" value="alpha/beta-Hydrolases"/>
    <property type="match status" value="1"/>
</dbReference>
<protein>
    <submittedName>
        <fullName evidence="8">Alpha/beta hydrolase</fullName>
    </submittedName>
</protein>
<evidence type="ECO:0000256" key="3">
    <source>
        <dbReference type="ARBA" id="ARBA00022801"/>
    </source>
</evidence>
<feature type="signal peptide" evidence="5">
    <location>
        <begin position="1"/>
        <end position="22"/>
    </location>
</feature>
<dbReference type="PANTHER" id="PTHR43248">
    <property type="entry name" value="2-SUCCINYL-6-HYDROXY-2,4-CYCLOHEXADIENE-1-CARBOXYLATE SYNTHASE"/>
    <property type="match status" value="1"/>
</dbReference>
<dbReference type="Gene3D" id="3.40.50.1820">
    <property type="entry name" value="alpha/beta hydrolase"/>
    <property type="match status" value="2"/>
</dbReference>
<comment type="caution">
    <text evidence="8">The sequence shown here is derived from an EMBL/GenBank/DDBJ whole genome shotgun (WGS) entry which is preliminary data.</text>
</comment>
<sequence>MTAALLTLALPCLALTPAPATAPTPAADRTTPAEARRVDQVPTPALHWTTCRQTAECATVQLPLDYDDPQGASVEVALLRIAAKDPGHRLGTLFVNPGGPGDSAQDLAVQAPQFLSEDLLERFDVVGVDPRGVGGSRQIRCFADPQEQSRALAPLTATPFPVTADEQRAWTDAARTLGGACSTTAGPIASAMSTTDDARDLDVLRRAVGDTRLSFLGLSYGSYLGQVYANLFPDRVRALAIDGVVDPQAWVGTPTTASRPVFERMGSAAASYRALHELLTRCQQVGPQRCSFADTDTQARFDRLADRLRTRPLRLVAADGTVSDYTYARLIADTGQRLRDPEGYRDLFADLTDLAQLTAPGEAAPDTTGPDTAAVVRRFLLRRVEEPSGPGYDNRLEAVSGVVCADGLHAADAASWPAAADAADRRSPYFGALWAWSTVQCAQDTWTARDGDVYRGPFNRRTAAPVLVVGSTWDPATSYDSAVKVARLLPDSRLVASDNWGHGALLTSGCVTDAMYGYLLHPLAPAPATTRCRGDVQPFAPATG</sequence>
<keyword evidence="2 5" id="KW-0732">Signal</keyword>